<evidence type="ECO:0000313" key="2">
    <source>
        <dbReference type="Proteomes" id="UP000035017"/>
    </source>
</evidence>
<evidence type="ECO:0008006" key="3">
    <source>
        <dbReference type="Google" id="ProtNLM"/>
    </source>
</evidence>
<dbReference type="EMBL" id="JXQV01000005">
    <property type="protein sequence ID" value="KIQ04195.1"/>
    <property type="molecule type" value="Genomic_DNA"/>
</dbReference>
<protein>
    <recommendedName>
        <fullName evidence="3">MSMEG_0570 family nitrogen starvation response protein</fullName>
    </recommendedName>
</protein>
<dbReference type="NCBIfam" id="TIGR04042">
    <property type="entry name" value="MSMEG_0570_fam"/>
    <property type="match status" value="1"/>
</dbReference>
<proteinExistence type="predicted"/>
<sequence length="92" mass="10069">MPEVHFTIRWPDGVEEQCYSPSTAIRSHLETGQTYPVPEFLQHVRAGLNEASDRVAAKYGFACSSAMDQLARIEQTAASQAPDGHVACLSFS</sequence>
<reference evidence="1 2" key="1">
    <citation type="submission" date="2014-12" db="EMBL/GenBank/DDBJ databases">
        <title>16Stimator: statistical estimation of ribosomal gene copy numbers from draft genome assemblies.</title>
        <authorList>
            <person name="Perisin M.A."/>
            <person name="Vetter M."/>
            <person name="Gilbert J.A."/>
            <person name="Bergelson J."/>
        </authorList>
    </citation>
    <scope>NUCLEOTIDE SEQUENCE [LARGE SCALE GENOMIC DNA]</scope>
    <source>
        <strain evidence="1 2">MEJ076</strain>
    </source>
</reference>
<comment type="caution">
    <text evidence="1">The sequence shown here is derived from an EMBL/GenBank/DDBJ whole genome shotgun (WGS) entry which is preliminary data.</text>
</comment>
<dbReference type="Proteomes" id="UP000035017">
    <property type="component" value="Unassembled WGS sequence"/>
</dbReference>
<gene>
    <name evidence="1" type="ORF">RU07_06060</name>
</gene>
<name>A0A0D0JE21_AGRTU</name>
<dbReference type="InterPro" id="IPR023846">
    <property type="entry name" value="CHP04042_MSMEG0570"/>
</dbReference>
<dbReference type="OrthoDB" id="195104at2"/>
<evidence type="ECO:0000313" key="1">
    <source>
        <dbReference type="EMBL" id="KIQ04195.1"/>
    </source>
</evidence>
<dbReference type="AlphaFoldDB" id="A0A0D0JE21"/>
<organism evidence="1 2">
    <name type="scientific">Agrobacterium tumefaciens</name>
    <dbReference type="NCBI Taxonomy" id="358"/>
    <lineage>
        <taxon>Bacteria</taxon>
        <taxon>Pseudomonadati</taxon>
        <taxon>Pseudomonadota</taxon>
        <taxon>Alphaproteobacteria</taxon>
        <taxon>Hyphomicrobiales</taxon>
        <taxon>Rhizobiaceae</taxon>
        <taxon>Rhizobium/Agrobacterium group</taxon>
        <taxon>Agrobacterium</taxon>
        <taxon>Agrobacterium tumefaciens complex</taxon>
    </lineage>
</organism>
<accession>A0A0D0JE21</accession>